<name>A0A914Z5W1_9BILA</name>
<dbReference type="AlphaFoldDB" id="A0A914Z5W1"/>
<dbReference type="SMART" id="SM00320">
    <property type="entry name" value="WD40"/>
    <property type="match status" value="2"/>
</dbReference>
<dbReference type="SUPFAM" id="SSF50978">
    <property type="entry name" value="WD40 repeat-like"/>
    <property type="match status" value="1"/>
</dbReference>
<dbReference type="PANTHER" id="PTHR11227">
    <property type="entry name" value="WD-REPEAT PROTEIN INTERACTING WITH PHOSPHOINOSIDES WIPI -RELATED"/>
    <property type="match status" value="1"/>
</dbReference>
<dbReference type="InterPro" id="IPR048720">
    <property type="entry name" value="PROPPIN"/>
</dbReference>
<keyword evidence="3" id="KW-0072">Autophagy</keyword>
<organism evidence="5 6">
    <name type="scientific">Panagrolaimus superbus</name>
    <dbReference type="NCBI Taxonomy" id="310955"/>
    <lineage>
        <taxon>Eukaryota</taxon>
        <taxon>Metazoa</taxon>
        <taxon>Ecdysozoa</taxon>
        <taxon>Nematoda</taxon>
        <taxon>Chromadorea</taxon>
        <taxon>Rhabditida</taxon>
        <taxon>Tylenchina</taxon>
        <taxon>Panagrolaimomorpha</taxon>
        <taxon>Panagrolaimoidea</taxon>
        <taxon>Panagrolaimidae</taxon>
        <taxon>Panagrolaimus</taxon>
    </lineage>
</organism>
<dbReference type="WBParaSite" id="PSU_v2.g8071.t1">
    <property type="protein sequence ID" value="PSU_v2.g8071.t1"/>
    <property type="gene ID" value="PSU_v2.g8071"/>
</dbReference>
<evidence type="ECO:0000313" key="6">
    <source>
        <dbReference type="WBParaSite" id="PSU_v2.g8071.t1"/>
    </source>
</evidence>
<dbReference type="GO" id="GO:0006914">
    <property type="term" value="P:autophagy"/>
    <property type="evidence" value="ECO:0007669"/>
    <property type="project" value="UniProtKB-KW"/>
</dbReference>
<comment type="similarity">
    <text evidence="4">Belongs to the WD repeat PROPPIN family.</text>
</comment>
<evidence type="ECO:0000256" key="1">
    <source>
        <dbReference type="ARBA" id="ARBA00022574"/>
    </source>
</evidence>
<dbReference type="Gene3D" id="2.130.10.10">
    <property type="entry name" value="YVTN repeat-like/Quinoprotein amine dehydrogenase"/>
    <property type="match status" value="1"/>
</dbReference>
<keyword evidence="5" id="KW-1185">Reference proteome</keyword>
<proteinExistence type="inferred from homology"/>
<dbReference type="GO" id="GO:0005737">
    <property type="term" value="C:cytoplasm"/>
    <property type="evidence" value="ECO:0007669"/>
    <property type="project" value="UniProtKB-ARBA"/>
</dbReference>
<evidence type="ECO:0000256" key="3">
    <source>
        <dbReference type="ARBA" id="ARBA00023006"/>
    </source>
</evidence>
<reference evidence="6" key="1">
    <citation type="submission" date="2022-11" db="UniProtKB">
        <authorList>
            <consortium name="WormBaseParasite"/>
        </authorList>
    </citation>
    <scope>IDENTIFICATION</scope>
</reference>
<evidence type="ECO:0000313" key="5">
    <source>
        <dbReference type="Proteomes" id="UP000887577"/>
    </source>
</evidence>
<sequence length="357" mass="40141">MSPSPNKDTIELNGLNFNQDGSCFAVPTKNGYRIFNVEPLKQLIDDKFEGGIKIVEILFRCNYVALVGTGSNTEYPKNKVIIWDSAKKHKVSEIETKTDVKGIKLRRDKICIIMDHNIDIYSFCDKPHRIHTIDTWTNPQGISALSPSIDNSLLAYPSQSSNGHIGIFNLAHPETPEVNITAHNHNVAEITFNFSGAMIATASEKGTLIRVFETGGGTLVKEFRRGSQPAKILWHVYYTNSFLSDQQNFFSISFSPDSNFVAVASNHSTIHIFSLQPNRKKSNVGDSVERYFKGDVSFVRLKITPSINSNIQCRCTFGSNSDYIIAVCSDGSFHRFELDQQTRKCIQQTYCFFVELN</sequence>
<evidence type="ECO:0000256" key="4">
    <source>
        <dbReference type="ARBA" id="ARBA00025740"/>
    </source>
</evidence>
<dbReference type="InterPro" id="IPR015943">
    <property type="entry name" value="WD40/YVTN_repeat-like_dom_sf"/>
</dbReference>
<keyword evidence="1" id="KW-0853">WD repeat</keyword>
<accession>A0A914Z5W1</accession>
<dbReference type="Proteomes" id="UP000887577">
    <property type="component" value="Unplaced"/>
</dbReference>
<keyword evidence="2" id="KW-0677">Repeat</keyword>
<evidence type="ECO:0000256" key="2">
    <source>
        <dbReference type="ARBA" id="ARBA00022737"/>
    </source>
</evidence>
<dbReference type="InterPro" id="IPR001680">
    <property type="entry name" value="WD40_rpt"/>
</dbReference>
<protein>
    <submittedName>
        <fullName evidence="6">Uncharacterized protein</fullName>
    </submittedName>
</protein>
<dbReference type="InterPro" id="IPR036322">
    <property type="entry name" value="WD40_repeat_dom_sf"/>
</dbReference>
<dbReference type="Pfam" id="PF21032">
    <property type="entry name" value="PROPPIN"/>
    <property type="match status" value="1"/>
</dbReference>